<feature type="compositionally biased region" description="Basic and acidic residues" evidence="1">
    <location>
        <begin position="158"/>
        <end position="169"/>
    </location>
</feature>
<keyword evidence="2" id="KW-0732">Signal</keyword>
<reference evidence="3 4" key="1">
    <citation type="submission" date="2019-02" db="EMBL/GenBank/DDBJ databases">
        <title>WGS of Pseudoxanthomonas species novum from clinical isolates.</title>
        <authorList>
            <person name="Bernier A.-M."/>
            <person name="Bernard K."/>
            <person name="Vachon A."/>
        </authorList>
    </citation>
    <scope>NUCLEOTIDE SEQUENCE [LARGE SCALE GENOMIC DNA]</scope>
    <source>
        <strain evidence="3 4">NML171202</strain>
    </source>
</reference>
<dbReference type="InterPro" id="IPR021417">
    <property type="entry name" value="DUF3060"/>
</dbReference>
<proteinExistence type="predicted"/>
<protein>
    <submittedName>
        <fullName evidence="3">DUF3060 domain-containing protein</fullName>
    </submittedName>
</protein>
<dbReference type="AlphaFoldDB" id="A0A4Q8LI99"/>
<sequence>MRAIRTMVTIGLMPGILALTACGGASPSASPSASPAAAAQTLVDPASGAQCGGKDLRLTRDRASVVIDGACGAVVITGSHVELNLSQAQSLRVEGHDISVLNEKLGQATVTGQRNTLNLTQVDLVQLEGDDNVVLATRIGRIRFLGNGNTLNPSSKPAVEDHGRDNKVL</sequence>
<evidence type="ECO:0000256" key="1">
    <source>
        <dbReference type="SAM" id="MobiDB-lite"/>
    </source>
</evidence>
<name>A0A4Q8LI99_9GAMM</name>
<evidence type="ECO:0000313" key="3">
    <source>
        <dbReference type="EMBL" id="TAA29670.1"/>
    </source>
</evidence>
<accession>A0A4Q8LI99</accession>
<feature type="chain" id="PRO_5020206030" evidence="2">
    <location>
        <begin position="22"/>
        <end position="169"/>
    </location>
</feature>
<feature type="region of interest" description="Disordered" evidence="1">
    <location>
        <begin position="150"/>
        <end position="169"/>
    </location>
</feature>
<organism evidence="3 4">
    <name type="scientific">Pseudoxanthomonas winnipegensis</name>
    <dbReference type="NCBI Taxonomy" id="2480810"/>
    <lineage>
        <taxon>Bacteria</taxon>
        <taxon>Pseudomonadati</taxon>
        <taxon>Pseudomonadota</taxon>
        <taxon>Gammaproteobacteria</taxon>
        <taxon>Lysobacterales</taxon>
        <taxon>Lysobacteraceae</taxon>
        <taxon>Pseudoxanthomonas</taxon>
    </lineage>
</organism>
<dbReference type="Proteomes" id="UP000291286">
    <property type="component" value="Unassembled WGS sequence"/>
</dbReference>
<feature type="signal peptide" evidence="2">
    <location>
        <begin position="1"/>
        <end position="21"/>
    </location>
</feature>
<dbReference type="Pfam" id="PF11259">
    <property type="entry name" value="DUF3060"/>
    <property type="match status" value="1"/>
</dbReference>
<gene>
    <name evidence="3" type="ORF">EA661_08940</name>
</gene>
<dbReference type="EMBL" id="SHMB01000003">
    <property type="protein sequence ID" value="TAA29670.1"/>
    <property type="molecule type" value="Genomic_DNA"/>
</dbReference>
<dbReference type="PROSITE" id="PS51257">
    <property type="entry name" value="PROKAR_LIPOPROTEIN"/>
    <property type="match status" value="1"/>
</dbReference>
<comment type="caution">
    <text evidence="3">The sequence shown here is derived from an EMBL/GenBank/DDBJ whole genome shotgun (WGS) entry which is preliminary data.</text>
</comment>
<evidence type="ECO:0000313" key="4">
    <source>
        <dbReference type="Proteomes" id="UP000291286"/>
    </source>
</evidence>
<evidence type="ECO:0000256" key="2">
    <source>
        <dbReference type="SAM" id="SignalP"/>
    </source>
</evidence>